<keyword evidence="7" id="KW-1133">Transmembrane helix</keyword>
<evidence type="ECO:0000256" key="6">
    <source>
        <dbReference type="ARBA" id="ARBA00022967"/>
    </source>
</evidence>
<dbReference type="EMBL" id="JADGMS010000003">
    <property type="protein sequence ID" value="KAF9685085.1"/>
    <property type="molecule type" value="Genomic_DNA"/>
</dbReference>
<keyword evidence="10" id="KW-0732">Signal</keyword>
<gene>
    <name evidence="11" type="ORF">SADUNF_Sadunf03G0017600</name>
</gene>
<feature type="chain" id="PRO_5032407608" description="H(+)-exporting diphosphatase" evidence="10">
    <location>
        <begin position="27"/>
        <end position="61"/>
    </location>
</feature>
<evidence type="ECO:0000256" key="9">
    <source>
        <dbReference type="ARBA" id="ARBA00023136"/>
    </source>
</evidence>
<evidence type="ECO:0000256" key="7">
    <source>
        <dbReference type="ARBA" id="ARBA00022989"/>
    </source>
</evidence>
<evidence type="ECO:0000256" key="5">
    <source>
        <dbReference type="ARBA" id="ARBA00022842"/>
    </source>
</evidence>
<proteinExistence type="predicted"/>
<sequence>MVSRFSSGSTALVSLALFGSFMSSAGISTDDVLNPKVFIGLIVDAMLPSLPLLETLLQHMH</sequence>
<evidence type="ECO:0000256" key="1">
    <source>
        <dbReference type="ARBA" id="ARBA00004127"/>
    </source>
</evidence>
<keyword evidence="5" id="KW-0460">Magnesium</keyword>
<evidence type="ECO:0000313" key="11">
    <source>
        <dbReference type="EMBL" id="KAF9685085.1"/>
    </source>
</evidence>
<evidence type="ECO:0000256" key="4">
    <source>
        <dbReference type="ARBA" id="ARBA00022692"/>
    </source>
</evidence>
<evidence type="ECO:0000256" key="2">
    <source>
        <dbReference type="ARBA" id="ARBA00013242"/>
    </source>
</evidence>
<name>A0A835N1J0_9ROSI</name>
<dbReference type="EC" id="7.1.3.1" evidence="2"/>
<dbReference type="InterPro" id="IPR004131">
    <property type="entry name" value="PPase-energised_H-pump"/>
</dbReference>
<dbReference type="Proteomes" id="UP000657918">
    <property type="component" value="Unassembled WGS sequence"/>
</dbReference>
<evidence type="ECO:0000313" key="12">
    <source>
        <dbReference type="Proteomes" id="UP000657918"/>
    </source>
</evidence>
<comment type="caution">
    <text evidence="11">The sequence shown here is derived from an EMBL/GenBank/DDBJ whole genome shotgun (WGS) entry which is preliminary data.</text>
</comment>
<keyword evidence="12" id="KW-1185">Reference proteome</keyword>
<keyword evidence="9" id="KW-0472">Membrane</keyword>
<dbReference type="PANTHER" id="PTHR31998">
    <property type="entry name" value="K(+)-INSENSITIVE PYROPHOSPHATE-ENERGIZED PROTON PUMP"/>
    <property type="match status" value="1"/>
</dbReference>
<keyword evidence="4" id="KW-0812">Transmembrane</keyword>
<comment type="subcellular location">
    <subcellularLocation>
        <location evidence="1">Endomembrane system</location>
        <topology evidence="1">Multi-pass membrane protein</topology>
    </subcellularLocation>
</comment>
<dbReference type="GO" id="GO:0009678">
    <property type="term" value="F:diphosphate hydrolysis-driven proton transmembrane transporter activity"/>
    <property type="evidence" value="ECO:0007669"/>
    <property type="project" value="UniProtKB-EC"/>
</dbReference>
<evidence type="ECO:0000256" key="3">
    <source>
        <dbReference type="ARBA" id="ARBA00022448"/>
    </source>
</evidence>
<feature type="signal peptide" evidence="10">
    <location>
        <begin position="1"/>
        <end position="26"/>
    </location>
</feature>
<dbReference type="OrthoDB" id="1747109at2759"/>
<keyword evidence="6" id="KW-1278">Translocase</keyword>
<keyword evidence="3" id="KW-0813">Transport</keyword>
<organism evidence="11 12">
    <name type="scientific">Salix dunnii</name>
    <dbReference type="NCBI Taxonomy" id="1413687"/>
    <lineage>
        <taxon>Eukaryota</taxon>
        <taxon>Viridiplantae</taxon>
        <taxon>Streptophyta</taxon>
        <taxon>Embryophyta</taxon>
        <taxon>Tracheophyta</taxon>
        <taxon>Spermatophyta</taxon>
        <taxon>Magnoliopsida</taxon>
        <taxon>eudicotyledons</taxon>
        <taxon>Gunneridae</taxon>
        <taxon>Pentapetalae</taxon>
        <taxon>rosids</taxon>
        <taxon>fabids</taxon>
        <taxon>Malpighiales</taxon>
        <taxon>Salicaceae</taxon>
        <taxon>Saliceae</taxon>
        <taxon>Salix</taxon>
    </lineage>
</organism>
<dbReference type="GO" id="GO:0016020">
    <property type="term" value="C:membrane"/>
    <property type="evidence" value="ECO:0007669"/>
    <property type="project" value="InterPro"/>
</dbReference>
<evidence type="ECO:0000256" key="8">
    <source>
        <dbReference type="ARBA" id="ARBA00023065"/>
    </source>
</evidence>
<evidence type="ECO:0000256" key="10">
    <source>
        <dbReference type="SAM" id="SignalP"/>
    </source>
</evidence>
<protein>
    <recommendedName>
        <fullName evidence="2">H(+)-exporting diphosphatase</fullName>
        <ecNumber evidence="2">7.1.3.1</ecNumber>
    </recommendedName>
</protein>
<dbReference type="GO" id="GO:0004427">
    <property type="term" value="F:inorganic diphosphate phosphatase activity"/>
    <property type="evidence" value="ECO:0007669"/>
    <property type="project" value="InterPro"/>
</dbReference>
<reference evidence="11 12" key="1">
    <citation type="submission" date="2020-10" db="EMBL/GenBank/DDBJ databases">
        <title>Plant Genome Project.</title>
        <authorList>
            <person name="Zhang R.-G."/>
        </authorList>
    </citation>
    <scope>NUCLEOTIDE SEQUENCE [LARGE SCALE GENOMIC DNA]</scope>
    <source>
        <strain evidence="11">FAFU-HL-1</strain>
        <tissue evidence="11">Leaf</tissue>
    </source>
</reference>
<dbReference type="AlphaFoldDB" id="A0A835N1J0"/>
<keyword evidence="8" id="KW-0406">Ion transport</keyword>
<accession>A0A835N1J0</accession>
<dbReference type="GO" id="GO:0012505">
    <property type="term" value="C:endomembrane system"/>
    <property type="evidence" value="ECO:0007669"/>
    <property type="project" value="UniProtKB-SubCell"/>
</dbReference>